<reference evidence="10 11" key="1">
    <citation type="journal article" date="2015" name="Stand. Genomic Sci.">
        <title>Genomic Encyclopedia of Bacterial and Archaeal Type Strains, Phase III: the genomes of soil and plant-associated and newly described type strains.</title>
        <authorList>
            <person name="Whitman W.B."/>
            <person name="Woyke T."/>
            <person name="Klenk H.P."/>
            <person name="Zhou Y."/>
            <person name="Lilburn T.G."/>
            <person name="Beck B.J."/>
            <person name="De Vos P."/>
            <person name="Vandamme P."/>
            <person name="Eisen J.A."/>
            <person name="Garrity G."/>
            <person name="Hugenholtz P."/>
            <person name="Kyrpides N.C."/>
        </authorList>
    </citation>
    <scope>NUCLEOTIDE SEQUENCE [LARGE SCALE GENOMIC DNA]</scope>
    <source>
        <strain evidence="10 11">CV53</strain>
    </source>
</reference>
<evidence type="ECO:0000256" key="6">
    <source>
        <dbReference type="ARBA" id="ARBA00023225"/>
    </source>
</evidence>
<keyword evidence="8" id="KW-0175">Coiled coil</keyword>
<keyword evidence="5" id="KW-0653">Protein transport</keyword>
<evidence type="ECO:0000256" key="7">
    <source>
        <dbReference type="NCBIfam" id="TIGR03825"/>
    </source>
</evidence>
<keyword evidence="10" id="KW-0966">Cell projection</keyword>
<dbReference type="AlphaFoldDB" id="A0A4R2BF75"/>
<dbReference type="NCBIfam" id="TIGR03825">
    <property type="entry name" value="FliH_bacil"/>
    <property type="match status" value="1"/>
</dbReference>
<dbReference type="GO" id="GO:0015031">
    <property type="term" value="P:protein transport"/>
    <property type="evidence" value="ECO:0007669"/>
    <property type="project" value="UniProtKB-KW"/>
</dbReference>
<organism evidence="10 11">
    <name type="scientific">Mesobacillus foraminis</name>
    <dbReference type="NCBI Taxonomy" id="279826"/>
    <lineage>
        <taxon>Bacteria</taxon>
        <taxon>Bacillati</taxon>
        <taxon>Bacillota</taxon>
        <taxon>Bacilli</taxon>
        <taxon>Bacillales</taxon>
        <taxon>Bacillaceae</taxon>
        <taxon>Mesobacillus</taxon>
    </lineage>
</organism>
<evidence type="ECO:0000313" key="11">
    <source>
        <dbReference type="Proteomes" id="UP000295689"/>
    </source>
</evidence>
<feature type="coiled-coil region" evidence="8">
    <location>
        <begin position="69"/>
        <end position="127"/>
    </location>
</feature>
<name>A0A4R2BF75_9BACI</name>
<gene>
    <name evidence="10" type="ORF">EV146_105279</name>
</gene>
<dbReference type="Proteomes" id="UP000295689">
    <property type="component" value="Unassembled WGS sequence"/>
</dbReference>
<accession>A0A4R2BF75</accession>
<sequence>MSRLIKSSNHDGAVKEKVIEIRMIGSSVSGEQQVLLQTASADAEKMIQSASRKAEEILFQAAKHEETIKAQIIAEQQNWEAEKSRLIEEAYEEGMKQGLQQGRKKGREEYSDQIAFAQGIIASAERDYHQKLEAAEPVILDLGLKVAEKIIGESVSGKSEEFLPLVKRALKNARGNKEVELHVHPVHYDFLLSHAAELEAVFPRDCLLFIYPEDELSETSCIIETGNGRIDASVDSQLEEIKQRLYEMLESEQ</sequence>
<evidence type="ECO:0000256" key="3">
    <source>
        <dbReference type="ARBA" id="ARBA00022448"/>
    </source>
</evidence>
<evidence type="ECO:0000256" key="4">
    <source>
        <dbReference type="ARBA" id="ARBA00022795"/>
    </source>
</evidence>
<dbReference type="RefSeq" id="WP_132005547.1">
    <property type="nucleotide sequence ID" value="NZ_JABUHM010000003.1"/>
</dbReference>
<evidence type="ECO:0000256" key="5">
    <source>
        <dbReference type="ARBA" id="ARBA00022927"/>
    </source>
</evidence>
<evidence type="ECO:0000256" key="2">
    <source>
        <dbReference type="ARBA" id="ARBA00006602"/>
    </source>
</evidence>
<keyword evidence="3" id="KW-0813">Transport</keyword>
<keyword evidence="10" id="KW-0282">Flagellum</keyword>
<keyword evidence="6" id="KW-1006">Bacterial flagellum protein export</keyword>
<feature type="domain" description="Flagellar assembly protein FliH/Type III secretion system HrpE" evidence="9">
    <location>
        <begin position="118"/>
        <end position="240"/>
    </location>
</feature>
<dbReference type="InterPro" id="IPR022524">
    <property type="entry name" value="FliH_Bacilli"/>
</dbReference>
<dbReference type="PANTHER" id="PTHR34982:SF1">
    <property type="entry name" value="FLAGELLAR ASSEMBLY PROTEIN FLIH"/>
    <property type="match status" value="1"/>
</dbReference>
<dbReference type="InterPro" id="IPR018035">
    <property type="entry name" value="Flagellar_FliH/T3SS_HrpE"/>
</dbReference>
<comment type="function">
    <text evidence="1">Needed for flagellar regrowth and assembly.</text>
</comment>
<keyword evidence="10" id="KW-0969">Cilium</keyword>
<comment type="similarity">
    <text evidence="2">Belongs to the FliH family.</text>
</comment>
<dbReference type="GO" id="GO:0005829">
    <property type="term" value="C:cytosol"/>
    <property type="evidence" value="ECO:0007669"/>
    <property type="project" value="TreeGrafter"/>
</dbReference>
<evidence type="ECO:0000256" key="8">
    <source>
        <dbReference type="SAM" id="Coils"/>
    </source>
</evidence>
<evidence type="ECO:0000259" key="9">
    <source>
        <dbReference type="Pfam" id="PF02108"/>
    </source>
</evidence>
<protein>
    <recommendedName>
        <fullName evidence="7">Flagellar assembly protein FliH</fullName>
    </recommendedName>
</protein>
<keyword evidence="11" id="KW-1185">Reference proteome</keyword>
<evidence type="ECO:0000256" key="1">
    <source>
        <dbReference type="ARBA" id="ARBA00003041"/>
    </source>
</evidence>
<comment type="caution">
    <text evidence="10">The sequence shown here is derived from an EMBL/GenBank/DDBJ whole genome shotgun (WGS) entry which is preliminary data.</text>
</comment>
<evidence type="ECO:0000313" key="10">
    <source>
        <dbReference type="EMBL" id="TCN25621.1"/>
    </source>
</evidence>
<dbReference type="EMBL" id="SLVV01000005">
    <property type="protein sequence ID" value="TCN25621.1"/>
    <property type="molecule type" value="Genomic_DNA"/>
</dbReference>
<dbReference type="Pfam" id="PF02108">
    <property type="entry name" value="FliH"/>
    <property type="match status" value="1"/>
</dbReference>
<proteinExistence type="inferred from homology"/>
<dbReference type="PANTHER" id="PTHR34982">
    <property type="entry name" value="YOP PROTEINS TRANSLOCATION PROTEIN L"/>
    <property type="match status" value="1"/>
</dbReference>
<keyword evidence="4" id="KW-1005">Bacterial flagellum biogenesis</keyword>
<dbReference type="GO" id="GO:0044781">
    <property type="term" value="P:bacterial-type flagellum organization"/>
    <property type="evidence" value="ECO:0007669"/>
    <property type="project" value="UniProtKB-KW"/>
</dbReference>
<dbReference type="InterPro" id="IPR051472">
    <property type="entry name" value="T3SS_Stator/FliH"/>
</dbReference>